<evidence type="ECO:0008006" key="3">
    <source>
        <dbReference type="Google" id="ProtNLM"/>
    </source>
</evidence>
<evidence type="ECO:0000313" key="2">
    <source>
        <dbReference type="Proteomes" id="UP000000235"/>
    </source>
</evidence>
<gene>
    <name evidence="1" type="ordered locus">Strop_2734</name>
</gene>
<proteinExistence type="predicted"/>
<protein>
    <recommendedName>
        <fullName evidence="3">Short-chain dehydrogenase/reductase SDR</fullName>
    </recommendedName>
</protein>
<organism evidence="1 2">
    <name type="scientific">Salinispora tropica (strain ATCC BAA-916 / DSM 44818 / JCM 13857 / NBRC 105044 / CNB-440)</name>
    <dbReference type="NCBI Taxonomy" id="369723"/>
    <lineage>
        <taxon>Bacteria</taxon>
        <taxon>Bacillati</taxon>
        <taxon>Actinomycetota</taxon>
        <taxon>Actinomycetes</taxon>
        <taxon>Micromonosporales</taxon>
        <taxon>Micromonosporaceae</taxon>
        <taxon>Salinispora</taxon>
    </lineage>
</organism>
<dbReference type="Proteomes" id="UP000000235">
    <property type="component" value="Chromosome"/>
</dbReference>
<dbReference type="STRING" id="369723.Strop_2734"/>
<dbReference type="EMBL" id="CP000667">
    <property type="protein sequence ID" value="ABP55178.1"/>
    <property type="molecule type" value="Genomic_DNA"/>
</dbReference>
<evidence type="ECO:0000313" key="1">
    <source>
        <dbReference type="EMBL" id="ABP55178.1"/>
    </source>
</evidence>
<reference evidence="2" key="1">
    <citation type="journal article" date="2007" name="Proc. Natl. Acad. Sci. U.S.A.">
        <title>Genome sequencing reveals complex secondary metabolome in the marine actinomycete Salinispora tropica.</title>
        <authorList>
            <person name="Udwary D.W."/>
            <person name="Zeigler L."/>
            <person name="Asolkar R.N."/>
            <person name="Singan V."/>
            <person name="Lapidus A."/>
            <person name="Fenical W."/>
            <person name="Jensen P.R."/>
            <person name="Moore B.S."/>
        </authorList>
    </citation>
    <scope>NUCLEOTIDE SEQUENCE [LARGE SCALE GENOMIC DNA]</scope>
    <source>
        <strain evidence="2">ATCC BAA-916 / DSM 44818 / CNB-440</strain>
    </source>
</reference>
<dbReference type="AlphaFoldDB" id="A4X8H8"/>
<dbReference type="KEGG" id="stp:Strop_2734"/>
<sequence length="85" mass="9179">MVAQAGPYAPALTAYAQRVQAMDEADTGTSQTSDEVAAVVMEILTAPEMPFRTQTSNWARDFVGWSLSDLNGSAVLRETRGWVGQ</sequence>
<dbReference type="HOGENOM" id="CLU_2510784_0_0_11"/>
<keyword evidence="2" id="KW-1185">Reference proteome</keyword>
<accession>A4X8H8</accession>
<name>A4X8H8_SALTO</name>
<dbReference type="PATRIC" id="fig|369723.5.peg.2815"/>
<dbReference type="eggNOG" id="COG4221">
    <property type="taxonomic scope" value="Bacteria"/>
</dbReference>